<dbReference type="Pfam" id="PF26071">
    <property type="entry name" value="DUF8028"/>
    <property type="match status" value="1"/>
</dbReference>
<keyword evidence="3" id="KW-1185">Reference proteome</keyword>
<gene>
    <name evidence="2" type="ORF">SAMN05216226_10787</name>
</gene>
<dbReference type="Proteomes" id="UP000198856">
    <property type="component" value="Unassembled WGS sequence"/>
</dbReference>
<protein>
    <submittedName>
        <fullName evidence="2">Uncharacterized protein</fullName>
    </submittedName>
</protein>
<organism evidence="2 3">
    <name type="scientific">Halovenus aranensis</name>
    <dbReference type="NCBI Taxonomy" id="890420"/>
    <lineage>
        <taxon>Archaea</taxon>
        <taxon>Methanobacteriati</taxon>
        <taxon>Methanobacteriota</taxon>
        <taxon>Stenosarchaea group</taxon>
        <taxon>Halobacteria</taxon>
        <taxon>Halobacteriales</taxon>
        <taxon>Haloarculaceae</taxon>
        <taxon>Halovenus</taxon>
    </lineage>
</organism>
<proteinExistence type="predicted"/>
<keyword evidence="1" id="KW-1133">Transmembrane helix</keyword>
<evidence type="ECO:0000313" key="2">
    <source>
        <dbReference type="EMBL" id="SDJ68156.1"/>
    </source>
</evidence>
<name>A0A1G8VPY3_9EURY</name>
<dbReference type="AlphaFoldDB" id="A0A1G8VPY3"/>
<keyword evidence="1" id="KW-0472">Membrane</keyword>
<sequence>MSNASPTKSQSRHRVETTSRRVLGLPVKFIGFWTAVFVPFVLLALIASGAVLQAPQLFAALLGANLVGLVVGRDYKQ</sequence>
<feature type="transmembrane region" description="Helical" evidence="1">
    <location>
        <begin position="29"/>
        <end position="51"/>
    </location>
</feature>
<dbReference type="STRING" id="890420.SAMN05216226_10787"/>
<dbReference type="InterPro" id="IPR058341">
    <property type="entry name" value="DUF8028"/>
</dbReference>
<keyword evidence="1" id="KW-0812">Transmembrane</keyword>
<feature type="transmembrane region" description="Helical" evidence="1">
    <location>
        <begin position="57"/>
        <end position="75"/>
    </location>
</feature>
<dbReference type="EMBL" id="FNFC01000007">
    <property type="protein sequence ID" value="SDJ68156.1"/>
    <property type="molecule type" value="Genomic_DNA"/>
</dbReference>
<reference evidence="2 3" key="1">
    <citation type="submission" date="2016-10" db="EMBL/GenBank/DDBJ databases">
        <authorList>
            <person name="de Groot N.N."/>
        </authorList>
    </citation>
    <scope>NUCLEOTIDE SEQUENCE [LARGE SCALE GENOMIC DNA]</scope>
    <source>
        <strain evidence="2 3">IBRC-M10015</strain>
    </source>
</reference>
<evidence type="ECO:0000313" key="3">
    <source>
        <dbReference type="Proteomes" id="UP000198856"/>
    </source>
</evidence>
<accession>A0A1G8VPY3</accession>
<dbReference type="RefSeq" id="WP_092701987.1">
    <property type="nucleotide sequence ID" value="NZ_FNFC01000007.1"/>
</dbReference>
<dbReference type="OrthoDB" id="340775at2157"/>
<evidence type="ECO:0000256" key="1">
    <source>
        <dbReference type="SAM" id="Phobius"/>
    </source>
</evidence>